<dbReference type="AlphaFoldDB" id="V7AL38"/>
<keyword evidence="1" id="KW-0732">Signal</keyword>
<evidence type="ECO:0000313" key="3">
    <source>
        <dbReference type="Proteomes" id="UP000000226"/>
    </source>
</evidence>
<dbReference type="OrthoDB" id="10374084at2759"/>
<keyword evidence="3" id="KW-1185">Reference proteome</keyword>
<feature type="signal peptide" evidence="1">
    <location>
        <begin position="1"/>
        <end position="25"/>
    </location>
</feature>
<protein>
    <submittedName>
        <fullName evidence="2">Uncharacterized protein</fullName>
    </submittedName>
</protein>
<accession>V7AL38</accession>
<proteinExistence type="predicted"/>
<reference evidence="3" key="1">
    <citation type="journal article" date="2014" name="Nat. Genet.">
        <title>A reference genome for common bean and genome-wide analysis of dual domestications.</title>
        <authorList>
            <person name="Schmutz J."/>
            <person name="McClean P.E."/>
            <person name="Mamidi S."/>
            <person name="Wu G.A."/>
            <person name="Cannon S.B."/>
            <person name="Grimwood J."/>
            <person name="Jenkins J."/>
            <person name="Shu S."/>
            <person name="Song Q."/>
            <person name="Chavarro C."/>
            <person name="Torres-Torres M."/>
            <person name="Geffroy V."/>
            <person name="Moghaddam S.M."/>
            <person name="Gao D."/>
            <person name="Abernathy B."/>
            <person name="Barry K."/>
            <person name="Blair M."/>
            <person name="Brick M.A."/>
            <person name="Chovatia M."/>
            <person name="Gepts P."/>
            <person name="Goodstein D.M."/>
            <person name="Gonzales M."/>
            <person name="Hellsten U."/>
            <person name="Hyten D.L."/>
            <person name="Jia G."/>
            <person name="Kelly J.D."/>
            <person name="Kudrna D."/>
            <person name="Lee R."/>
            <person name="Richard M.M."/>
            <person name="Miklas P.N."/>
            <person name="Osorno J.M."/>
            <person name="Rodrigues J."/>
            <person name="Thareau V."/>
            <person name="Urrea C.A."/>
            <person name="Wang M."/>
            <person name="Yu Y."/>
            <person name="Zhang M."/>
            <person name="Wing R.A."/>
            <person name="Cregan P.B."/>
            <person name="Rokhsar D.S."/>
            <person name="Jackson S.A."/>
        </authorList>
    </citation>
    <scope>NUCLEOTIDE SEQUENCE [LARGE SCALE GENOMIC DNA]</scope>
    <source>
        <strain evidence="3">cv. G19833</strain>
    </source>
</reference>
<gene>
    <name evidence="2" type="ORF">PHAVU_010G035500g</name>
</gene>
<dbReference type="EMBL" id="CM002297">
    <property type="protein sequence ID" value="ESW06292.1"/>
    <property type="molecule type" value="Genomic_DNA"/>
</dbReference>
<feature type="chain" id="PRO_5004753342" evidence="1">
    <location>
        <begin position="26"/>
        <end position="72"/>
    </location>
</feature>
<name>V7AL38_PHAVU</name>
<sequence>MASNRISSIWVILFVFVLGLLCARASSPLNVAHASGFHASSYEKIQTKRILGQQRKLLPERAADPCCHNYHP</sequence>
<dbReference type="Gramene" id="ESW06292">
    <property type="protein sequence ID" value="ESW06292"/>
    <property type="gene ID" value="PHAVU_010G035500g"/>
</dbReference>
<dbReference type="OMA" id="RISSIWV"/>
<evidence type="ECO:0000256" key="1">
    <source>
        <dbReference type="SAM" id="SignalP"/>
    </source>
</evidence>
<evidence type="ECO:0000313" key="2">
    <source>
        <dbReference type="EMBL" id="ESW06292.1"/>
    </source>
</evidence>
<dbReference type="Proteomes" id="UP000000226">
    <property type="component" value="Chromosome 10"/>
</dbReference>
<organism evidence="2 3">
    <name type="scientific">Phaseolus vulgaris</name>
    <name type="common">Kidney bean</name>
    <name type="synonym">French bean</name>
    <dbReference type="NCBI Taxonomy" id="3885"/>
    <lineage>
        <taxon>Eukaryota</taxon>
        <taxon>Viridiplantae</taxon>
        <taxon>Streptophyta</taxon>
        <taxon>Embryophyta</taxon>
        <taxon>Tracheophyta</taxon>
        <taxon>Spermatophyta</taxon>
        <taxon>Magnoliopsida</taxon>
        <taxon>eudicotyledons</taxon>
        <taxon>Gunneridae</taxon>
        <taxon>Pentapetalae</taxon>
        <taxon>rosids</taxon>
        <taxon>fabids</taxon>
        <taxon>Fabales</taxon>
        <taxon>Fabaceae</taxon>
        <taxon>Papilionoideae</taxon>
        <taxon>50 kb inversion clade</taxon>
        <taxon>NPAAA clade</taxon>
        <taxon>indigoferoid/millettioid clade</taxon>
        <taxon>Phaseoleae</taxon>
        <taxon>Phaseolus</taxon>
    </lineage>
</organism>